<accession>A0ACC2U9Z6</accession>
<dbReference type="Proteomes" id="UP001165960">
    <property type="component" value="Unassembled WGS sequence"/>
</dbReference>
<organism evidence="1 2">
    <name type="scientific">Entomophthora muscae</name>
    <dbReference type="NCBI Taxonomy" id="34485"/>
    <lineage>
        <taxon>Eukaryota</taxon>
        <taxon>Fungi</taxon>
        <taxon>Fungi incertae sedis</taxon>
        <taxon>Zoopagomycota</taxon>
        <taxon>Entomophthoromycotina</taxon>
        <taxon>Entomophthoromycetes</taxon>
        <taxon>Entomophthorales</taxon>
        <taxon>Entomophthoraceae</taxon>
        <taxon>Entomophthora</taxon>
    </lineage>
</organism>
<name>A0ACC2U9Z6_9FUNG</name>
<sequence length="62" mass="6908">MKLPPSSASRSIYPLPFYSHGAPQEPLVSILFFYSPVDVYEAHPETCTPEVVDIVANYTYAT</sequence>
<evidence type="ECO:0000313" key="2">
    <source>
        <dbReference type="Proteomes" id="UP001165960"/>
    </source>
</evidence>
<reference evidence="1" key="1">
    <citation type="submission" date="2022-04" db="EMBL/GenBank/DDBJ databases">
        <title>Genome of the entomopathogenic fungus Entomophthora muscae.</title>
        <authorList>
            <person name="Elya C."/>
            <person name="Lovett B.R."/>
            <person name="Lee E."/>
            <person name="Macias A.M."/>
            <person name="Hajek A.E."/>
            <person name="De Bivort B.L."/>
            <person name="Kasson M.T."/>
            <person name="De Fine Licht H.H."/>
            <person name="Stajich J.E."/>
        </authorList>
    </citation>
    <scope>NUCLEOTIDE SEQUENCE</scope>
    <source>
        <strain evidence="1">Berkeley</strain>
    </source>
</reference>
<gene>
    <name evidence="1" type="ORF">DSO57_1033278</name>
</gene>
<comment type="caution">
    <text evidence="1">The sequence shown here is derived from an EMBL/GenBank/DDBJ whole genome shotgun (WGS) entry which is preliminary data.</text>
</comment>
<evidence type="ECO:0000313" key="1">
    <source>
        <dbReference type="EMBL" id="KAJ9083586.1"/>
    </source>
</evidence>
<proteinExistence type="predicted"/>
<keyword evidence="2" id="KW-1185">Reference proteome</keyword>
<dbReference type="EMBL" id="QTSX02000970">
    <property type="protein sequence ID" value="KAJ9083586.1"/>
    <property type="molecule type" value="Genomic_DNA"/>
</dbReference>
<protein>
    <submittedName>
        <fullName evidence="1">Uncharacterized protein</fullName>
    </submittedName>
</protein>